<keyword evidence="9" id="KW-1133">Transmembrane helix</keyword>
<evidence type="ECO:0000256" key="2">
    <source>
        <dbReference type="ARBA" id="ARBA00010617"/>
    </source>
</evidence>
<dbReference type="PRINTS" id="PR00463">
    <property type="entry name" value="EP450I"/>
</dbReference>
<comment type="caution">
    <text evidence="10">The sequence shown here is derived from an EMBL/GenBank/DDBJ whole genome shotgun (WGS) entry which is preliminary data.</text>
</comment>
<dbReference type="GO" id="GO:0004497">
    <property type="term" value="F:monooxygenase activity"/>
    <property type="evidence" value="ECO:0007669"/>
    <property type="project" value="UniProtKB-KW"/>
</dbReference>
<evidence type="ECO:0000256" key="9">
    <source>
        <dbReference type="SAM" id="Phobius"/>
    </source>
</evidence>
<keyword evidence="3 8" id="KW-0349">Heme</keyword>
<dbReference type="InterPro" id="IPR001128">
    <property type="entry name" value="Cyt_P450"/>
</dbReference>
<dbReference type="PANTHER" id="PTHR24305">
    <property type="entry name" value="CYTOCHROME P450"/>
    <property type="match status" value="1"/>
</dbReference>
<keyword evidence="5" id="KW-0560">Oxidoreductase</keyword>
<evidence type="ECO:0000256" key="5">
    <source>
        <dbReference type="ARBA" id="ARBA00023002"/>
    </source>
</evidence>
<dbReference type="InterPro" id="IPR002401">
    <property type="entry name" value="Cyt_P450_E_grp-I"/>
</dbReference>
<keyword evidence="9" id="KW-0472">Membrane</keyword>
<gene>
    <name evidence="10" type="ORF">P171DRAFT_458585</name>
</gene>
<proteinExistence type="inferred from homology"/>
<evidence type="ECO:0000256" key="4">
    <source>
        <dbReference type="ARBA" id="ARBA00022723"/>
    </source>
</evidence>
<dbReference type="SUPFAM" id="SSF48264">
    <property type="entry name" value="Cytochrome P450"/>
    <property type="match status" value="1"/>
</dbReference>
<evidence type="ECO:0000256" key="7">
    <source>
        <dbReference type="ARBA" id="ARBA00023033"/>
    </source>
</evidence>
<name>A0A9P4P6U2_9PLEO</name>
<keyword evidence="6 8" id="KW-0408">Iron</keyword>
<evidence type="ECO:0000256" key="8">
    <source>
        <dbReference type="PIRSR" id="PIRSR602401-1"/>
    </source>
</evidence>
<keyword evidence="4 8" id="KW-0479">Metal-binding</keyword>
<evidence type="ECO:0000313" key="11">
    <source>
        <dbReference type="Proteomes" id="UP000799764"/>
    </source>
</evidence>
<dbReference type="OrthoDB" id="1470350at2759"/>
<accession>A0A9P4P6U2</accession>
<dbReference type="Proteomes" id="UP000799764">
    <property type="component" value="Unassembled WGS sequence"/>
</dbReference>
<sequence length="449" mass="50690">MGFLETVAILTATWLIATLTYGLYNLTLHPLRRYPGPPLYAAYRLSYVIANIRGKLPFEVLDMHRKYGPVVRIAPNELAFTEPAAWNDIYGPGTATDAAHARLRRIYRQAFTPKAIEGPGGMLLKYADLLVEQLKVSAGREPVQDMSAWFNYAMFDLTGDFSFGETFHCLDSGGKSHFSLDTVLERYKLLTILSPLLALFAGDELKKAEMMGRYTKELNKKKEDQLNNPELYENALTLVVAGSETTGTLLSGVVYFLCKHPDVLEKVQEEVRAAFKRDEEITPTSVNGLEYMVAVLSETMRVFPPAGFGFPRIISSKGGQSVAGGWVPEQTRCSIFHHAAYRYEDNFARPEDFIPERWLVGAPAEFKDDKKEVLQPFMVGPRGCIGKGLAYVEMRLFLAKMLWHFDFELADPTQQWHERLRAYLASTAIKCERLQQRQCEQSNPAVCTL</sequence>
<keyword evidence="7" id="KW-0503">Monooxygenase</keyword>
<dbReference type="GO" id="GO:0020037">
    <property type="term" value="F:heme binding"/>
    <property type="evidence" value="ECO:0007669"/>
    <property type="project" value="InterPro"/>
</dbReference>
<dbReference type="PANTHER" id="PTHR24305:SF29">
    <property type="entry name" value="BENZOATE-PARA-HYDROXYLASE"/>
    <property type="match status" value="1"/>
</dbReference>
<evidence type="ECO:0000256" key="6">
    <source>
        <dbReference type="ARBA" id="ARBA00023004"/>
    </source>
</evidence>
<organism evidence="10 11">
    <name type="scientific">Karstenula rhodostoma CBS 690.94</name>
    <dbReference type="NCBI Taxonomy" id="1392251"/>
    <lineage>
        <taxon>Eukaryota</taxon>
        <taxon>Fungi</taxon>
        <taxon>Dikarya</taxon>
        <taxon>Ascomycota</taxon>
        <taxon>Pezizomycotina</taxon>
        <taxon>Dothideomycetes</taxon>
        <taxon>Pleosporomycetidae</taxon>
        <taxon>Pleosporales</taxon>
        <taxon>Massarineae</taxon>
        <taxon>Didymosphaeriaceae</taxon>
        <taxon>Karstenula</taxon>
    </lineage>
</organism>
<keyword evidence="9" id="KW-0812">Transmembrane</keyword>
<comment type="similarity">
    <text evidence="2">Belongs to the cytochrome P450 family.</text>
</comment>
<reference evidence="10" key="1">
    <citation type="journal article" date="2020" name="Stud. Mycol.">
        <title>101 Dothideomycetes genomes: a test case for predicting lifestyles and emergence of pathogens.</title>
        <authorList>
            <person name="Haridas S."/>
            <person name="Albert R."/>
            <person name="Binder M."/>
            <person name="Bloem J."/>
            <person name="Labutti K."/>
            <person name="Salamov A."/>
            <person name="Andreopoulos B."/>
            <person name="Baker S."/>
            <person name="Barry K."/>
            <person name="Bills G."/>
            <person name="Bluhm B."/>
            <person name="Cannon C."/>
            <person name="Castanera R."/>
            <person name="Culley D."/>
            <person name="Daum C."/>
            <person name="Ezra D."/>
            <person name="Gonzalez J."/>
            <person name="Henrissat B."/>
            <person name="Kuo A."/>
            <person name="Liang C."/>
            <person name="Lipzen A."/>
            <person name="Lutzoni F."/>
            <person name="Magnuson J."/>
            <person name="Mondo S."/>
            <person name="Nolan M."/>
            <person name="Ohm R."/>
            <person name="Pangilinan J."/>
            <person name="Park H.-J."/>
            <person name="Ramirez L."/>
            <person name="Alfaro M."/>
            <person name="Sun H."/>
            <person name="Tritt A."/>
            <person name="Yoshinaga Y."/>
            <person name="Zwiers L.-H."/>
            <person name="Turgeon B."/>
            <person name="Goodwin S."/>
            <person name="Spatafora J."/>
            <person name="Crous P."/>
            <person name="Grigoriev I."/>
        </authorList>
    </citation>
    <scope>NUCLEOTIDE SEQUENCE</scope>
    <source>
        <strain evidence="10">CBS 690.94</strain>
    </source>
</reference>
<feature type="transmembrane region" description="Helical" evidence="9">
    <location>
        <begin position="6"/>
        <end position="24"/>
    </location>
</feature>
<dbReference type="InterPro" id="IPR050121">
    <property type="entry name" value="Cytochrome_P450_monoxygenase"/>
</dbReference>
<evidence type="ECO:0000313" key="10">
    <source>
        <dbReference type="EMBL" id="KAF2438407.1"/>
    </source>
</evidence>
<dbReference type="InterPro" id="IPR036396">
    <property type="entry name" value="Cyt_P450_sf"/>
</dbReference>
<dbReference type="Pfam" id="PF00067">
    <property type="entry name" value="p450"/>
    <property type="match status" value="1"/>
</dbReference>
<dbReference type="EMBL" id="MU001512">
    <property type="protein sequence ID" value="KAF2438407.1"/>
    <property type="molecule type" value="Genomic_DNA"/>
</dbReference>
<dbReference type="PRINTS" id="PR00385">
    <property type="entry name" value="P450"/>
</dbReference>
<evidence type="ECO:0000256" key="1">
    <source>
        <dbReference type="ARBA" id="ARBA00001971"/>
    </source>
</evidence>
<feature type="binding site" description="axial binding residue" evidence="8">
    <location>
        <position position="384"/>
    </location>
    <ligand>
        <name>heme</name>
        <dbReference type="ChEBI" id="CHEBI:30413"/>
    </ligand>
    <ligandPart>
        <name>Fe</name>
        <dbReference type="ChEBI" id="CHEBI:18248"/>
    </ligandPart>
</feature>
<dbReference type="AlphaFoldDB" id="A0A9P4P6U2"/>
<keyword evidence="11" id="KW-1185">Reference proteome</keyword>
<dbReference type="GO" id="GO:0005506">
    <property type="term" value="F:iron ion binding"/>
    <property type="evidence" value="ECO:0007669"/>
    <property type="project" value="InterPro"/>
</dbReference>
<dbReference type="Gene3D" id="1.10.630.10">
    <property type="entry name" value="Cytochrome P450"/>
    <property type="match status" value="1"/>
</dbReference>
<evidence type="ECO:0000256" key="3">
    <source>
        <dbReference type="ARBA" id="ARBA00022617"/>
    </source>
</evidence>
<dbReference type="CDD" id="cd11058">
    <property type="entry name" value="CYP60B-like"/>
    <property type="match status" value="1"/>
</dbReference>
<dbReference type="GO" id="GO:0016705">
    <property type="term" value="F:oxidoreductase activity, acting on paired donors, with incorporation or reduction of molecular oxygen"/>
    <property type="evidence" value="ECO:0007669"/>
    <property type="project" value="InterPro"/>
</dbReference>
<comment type="cofactor">
    <cofactor evidence="1 8">
        <name>heme</name>
        <dbReference type="ChEBI" id="CHEBI:30413"/>
    </cofactor>
</comment>
<protein>
    <submittedName>
        <fullName evidence="10">Cytochrome P450</fullName>
    </submittedName>
</protein>